<protein>
    <submittedName>
        <fullName evidence="2">5099_t:CDS:1</fullName>
    </submittedName>
</protein>
<evidence type="ECO:0000313" key="3">
    <source>
        <dbReference type="Proteomes" id="UP000789405"/>
    </source>
</evidence>
<feature type="compositionally biased region" description="Basic and acidic residues" evidence="1">
    <location>
        <begin position="158"/>
        <end position="167"/>
    </location>
</feature>
<feature type="region of interest" description="Disordered" evidence="1">
    <location>
        <begin position="104"/>
        <end position="167"/>
    </location>
</feature>
<evidence type="ECO:0000256" key="1">
    <source>
        <dbReference type="SAM" id="MobiDB-lite"/>
    </source>
</evidence>
<reference evidence="2" key="1">
    <citation type="submission" date="2021-06" db="EMBL/GenBank/DDBJ databases">
        <authorList>
            <person name="Kallberg Y."/>
            <person name="Tangrot J."/>
            <person name="Rosling A."/>
        </authorList>
    </citation>
    <scope>NUCLEOTIDE SEQUENCE</scope>
    <source>
        <strain evidence="2">MA453B</strain>
    </source>
</reference>
<evidence type="ECO:0000313" key="2">
    <source>
        <dbReference type="EMBL" id="CAG8735877.1"/>
    </source>
</evidence>
<keyword evidence="3" id="KW-1185">Reference proteome</keyword>
<proteinExistence type="predicted"/>
<name>A0A9N9IHK2_9GLOM</name>
<dbReference type="OrthoDB" id="2474986at2759"/>
<comment type="caution">
    <text evidence="2">The sequence shown here is derived from an EMBL/GenBank/DDBJ whole genome shotgun (WGS) entry which is preliminary data.</text>
</comment>
<dbReference type="EMBL" id="CAJVPY010012700">
    <property type="protein sequence ID" value="CAG8735877.1"/>
    <property type="molecule type" value="Genomic_DNA"/>
</dbReference>
<gene>
    <name evidence="2" type="ORF">DERYTH_LOCUS15551</name>
</gene>
<feature type="non-terminal residue" evidence="2">
    <location>
        <position position="1"/>
    </location>
</feature>
<organism evidence="2 3">
    <name type="scientific">Dentiscutata erythropus</name>
    <dbReference type="NCBI Taxonomy" id="1348616"/>
    <lineage>
        <taxon>Eukaryota</taxon>
        <taxon>Fungi</taxon>
        <taxon>Fungi incertae sedis</taxon>
        <taxon>Mucoromycota</taxon>
        <taxon>Glomeromycotina</taxon>
        <taxon>Glomeromycetes</taxon>
        <taxon>Diversisporales</taxon>
        <taxon>Gigasporaceae</taxon>
        <taxon>Dentiscutata</taxon>
    </lineage>
</organism>
<feature type="compositionally biased region" description="Acidic residues" evidence="1">
    <location>
        <begin position="129"/>
        <end position="141"/>
    </location>
</feature>
<accession>A0A9N9IHK2</accession>
<sequence length="167" mass="19379">MEPYWYKMNTANFSNNHSGSMMDMKRYIFFDDAECSITTNINNASSSFYGQNVEIQKYNENRDKMKTSNMNKPEASTMNESNYLNNQDKDELINQFNVDLEEHNNEEKLYSRSNEMDINMNKDQTGSEETSDSYSDDEIPDGQDIGIQVPQNVQNPSHVKEKGRPPK</sequence>
<dbReference type="Proteomes" id="UP000789405">
    <property type="component" value="Unassembled WGS sequence"/>
</dbReference>
<dbReference type="AlphaFoldDB" id="A0A9N9IHK2"/>